<keyword evidence="2" id="KW-1185">Reference proteome</keyword>
<comment type="caution">
    <text evidence="1">The sequence shown here is derived from an EMBL/GenBank/DDBJ whole genome shotgun (WGS) entry which is preliminary data.</text>
</comment>
<evidence type="ECO:0008006" key="3">
    <source>
        <dbReference type="Google" id="ProtNLM"/>
    </source>
</evidence>
<evidence type="ECO:0000313" key="1">
    <source>
        <dbReference type="EMBL" id="KAB8123261.1"/>
    </source>
</evidence>
<proteinExistence type="predicted"/>
<organism evidence="1 2">
    <name type="scientific">Komagataeibacter medellinensis</name>
    <dbReference type="NCBI Taxonomy" id="1177712"/>
    <lineage>
        <taxon>Bacteria</taxon>
        <taxon>Pseudomonadati</taxon>
        <taxon>Pseudomonadota</taxon>
        <taxon>Alphaproteobacteria</taxon>
        <taxon>Acetobacterales</taxon>
        <taxon>Acetobacteraceae</taxon>
        <taxon>Komagataeibacter</taxon>
    </lineage>
</organism>
<evidence type="ECO:0000313" key="2">
    <source>
        <dbReference type="Proteomes" id="UP000427842"/>
    </source>
</evidence>
<dbReference type="Proteomes" id="UP000427842">
    <property type="component" value="Unassembled WGS sequence"/>
</dbReference>
<accession>A0ABQ6VST2</accession>
<name>A0ABQ6VST2_9PROT</name>
<sequence>MFHGMRIRSRGHATADLVPAIPAGEEHRPIFFVKNVVCKHIFVVFMPLCKVRMTYSALRNMQPSLL</sequence>
<gene>
    <name evidence="1" type="ORF">D3W54_02470</name>
</gene>
<reference evidence="1 2" key="1">
    <citation type="submission" date="2018-09" db="EMBL/GenBank/DDBJ databases">
        <title>Genome sequence and characterization of the bcs clusters for the production of nanocellulose from the low pH resistant strain Komagataeibacter medellinensis ID13488.</title>
        <authorList>
            <person name="Hernandez-Arriaga A.M."/>
            <person name="Del Cerro C."/>
            <person name="Urbina L."/>
            <person name="Eceiza A."/>
            <person name="Retegi A."/>
            <person name="Prieto M.A."/>
        </authorList>
    </citation>
    <scope>NUCLEOTIDE SEQUENCE [LARGE SCALE GENOMIC DNA]</scope>
    <source>
        <strain evidence="1 2">ID13488</strain>
    </source>
</reference>
<dbReference type="EMBL" id="QYAZ01000001">
    <property type="protein sequence ID" value="KAB8123261.1"/>
    <property type="molecule type" value="Genomic_DNA"/>
</dbReference>
<protein>
    <recommendedName>
        <fullName evidence="3">Transposase</fullName>
    </recommendedName>
</protein>